<dbReference type="AlphaFoldDB" id="A0A699KSV4"/>
<dbReference type="Gene3D" id="3.30.70.270">
    <property type="match status" value="1"/>
</dbReference>
<keyword evidence="2" id="KW-0695">RNA-directed DNA polymerase</keyword>
<proteinExistence type="predicted"/>
<dbReference type="SUPFAM" id="SSF56672">
    <property type="entry name" value="DNA/RNA polymerases"/>
    <property type="match status" value="1"/>
</dbReference>
<evidence type="ECO:0000259" key="1">
    <source>
        <dbReference type="Pfam" id="PF00078"/>
    </source>
</evidence>
<dbReference type="GO" id="GO:0003964">
    <property type="term" value="F:RNA-directed DNA polymerase activity"/>
    <property type="evidence" value="ECO:0007669"/>
    <property type="project" value="UniProtKB-KW"/>
</dbReference>
<protein>
    <submittedName>
        <fullName evidence="2">Reverse transcriptase domain-containing protein</fullName>
    </submittedName>
</protein>
<dbReference type="Gene3D" id="2.40.70.10">
    <property type="entry name" value="Acid Proteases"/>
    <property type="match status" value="1"/>
</dbReference>
<keyword evidence="2" id="KW-0548">Nucleotidyltransferase</keyword>
<name>A0A699KSV4_TANCI</name>
<feature type="domain" description="Reverse transcriptase" evidence="1">
    <location>
        <begin position="348"/>
        <end position="429"/>
    </location>
</feature>
<dbReference type="EMBL" id="BKCJ010539263">
    <property type="protein sequence ID" value="GFB04071.1"/>
    <property type="molecule type" value="Genomic_DNA"/>
</dbReference>
<accession>A0A699KSV4</accession>
<comment type="caution">
    <text evidence="2">The sequence shown here is derived from an EMBL/GenBank/DDBJ whole genome shotgun (WGS) entry which is preliminary data.</text>
</comment>
<organism evidence="2">
    <name type="scientific">Tanacetum cinerariifolium</name>
    <name type="common">Dalmatian daisy</name>
    <name type="synonym">Chrysanthemum cinerariifolium</name>
    <dbReference type="NCBI Taxonomy" id="118510"/>
    <lineage>
        <taxon>Eukaryota</taxon>
        <taxon>Viridiplantae</taxon>
        <taxon>Streptophyta</taxon>
        <taxon>Embryophyta</taxon>
        <taxon>Tracheophyta</taxon>
        <taxon>Spermatophyta</taxon>
        <taxon>Magnoliopsida</taxon>
        <taxon>eudicotyledons</taxon>
        <taxon>Gunneridae</taxon>
        <taxon>Pentapetalae</taxon>
        <taxon>asterids</taxon>
        <taxon>campanulids</taxon>
        <taxon>Asterales</taxon>
        <taxon>Asteraceae</taxon>
        <taxon>Asteroideae</taxon>
        <taxon>Anthemideae</taxon>
        <taxon>Anthemidinae</taxon>
        <taxon>Tanacetum</taxon>
    </lineage>
</organism>
<dbReference type="PANTHER" id="PTHR33067">
    <property type="entry name" value="RNA-DIRECTED DNA POLYMERASE-RELATED"/>
    <property type="match status" value="1"/>
</dbReference>
<reference evidence="2" key="1">
    <citation type="journal article" date="2019" name="Sci. Rep.">
        <title>Draft genome of Tanacetum cinerariifolium, the natural source of mosquito coil.</title>
        <authorList>
            <person name="Yamashiro T."/>
            <person name="Shiraishi A."/>
            <person name="Satake H."/>
            <person name="Nakayama K."/>
        </authorList>
    </citation>
    <scope>NUCLEOTIDE SEQUENCE</scope>
</reference>
<dbReference type="InterPro" id="IPR043128">
    <property type="entry name" value="Rev_trsase/Diguanyl_cyclase"/>
</dbReference>
<dbReference type="PANTHER" id="PTHR33067:SF9">
    <property type="entry name" value="RNA-DIRECTED DNA POLYMERASE"/>
    <property type="match status" value="1"/>
</dbReference>
<feature type="non-terminal residue" evidence="2">
    <location>
        <position position="503"/>
    </location>
</feature>
<keyword evidence="2" id="KW-0808">Transferase</keyword>
<dbReference type="Pfam" id="PF00078">
    <property type="entry name" value="RVT_1"/>
    <property type="match status" value="1"/>
</dbReference>
<gene>
    <name evidence="2" type="ORF">Tci_676042</name>
</gene>
<dbReference type="CDD" id="cd00303">
    <property type="entry name" value="retropepsin_like"/>
    <property type="match status" value="1"/>
</dbReference>
<dbReference type="InterPro" id="IPR000477">
    <property type="entry name" value="RT_dom"/>
</dbReference>
<sequence>MSFEISFTDALTLMPKFASTLKALIRNKEKLSEMARTTMNEHCSTVILNKLPRKLGDPGKFLIPCEFPGMDKCLALTDLDASINLMPLLVWEGLSLPELTPTCMTLELADCSVSKPIGIAKDISFKVEVFHFPADFVVVDFEPDPRVPLILGRCFLKTSRALIDVHKGELTLRIGNEAITYNLDQTVRYSANYNQMTANKIDVVKEYSQEVLGFSNVTDCGISTPQNEPIVFVTSPALTPFEDSDFLLFEEADAFLGLEDDPDSLKINPFYYDSEGDILLLEAILNSKPSPPLPNQDQNLPSFKEELKAYEAQTVKSSVDEPTEVELKDLPHHLEYAFLEGNYKLPVIIAKELRTTRKDHFPLPFMDQMLERLARNEYYCFLDGFFGYFQIPIDPRDQEKTTFTCPYGTFAYRRMPFGLCNAPVFRNSFDNCLSRLDKMLQRCEDINLSLNLEKSHFMVKEGIVLGHKISKNGIEVDRAKVDVIAKLPHPTTIKGIQSFLGHA</sequence>
<evidence type="ECO:0000313" key="2">
    <source>
        <dbReference type="EMBL" id="GFB04071.1"/>
    </source>
</evidence>
<dbReference type="InterPro" id="IPR021109">
    <property type="entry name" value="Peptidase_aspartic_dom_sf"/>
</dbReference>
<dbReference type="CDD" id="cd01647">
    <property type="entry name" value="RT_LTR"/>
    <property type="match status" value="1"/>
</dbReference>
<dbReference type="InterPro" id="IPR043502">
    <property type="entry name" value="DNA/RNA_pol_sf"/>
</dbReference>